<evidence type="ECO:0000313" key="2">
    <source>
        <dbReference type="Proteomes" id="UP000580250"/>
    </source>
</evidence>
<dbReference type="Proteomes" id="UP000580250">
    <property type="component" value="Unassembled WGS sequence"/>
</dbReference>
<comment type="caution">
    <text evidence="1">The sequence shown here is derived from an EMBL/GenBank/DDBJ whole genome shotgun (WGS) entry which is preliminary data.</text>
</comment>
<proteinExistence type="predicted"/>
<protein>
    <submittedName>
        <fullName evidence="1">Uncharacterized protein</fullName>
    </submittedName>
</protein>
<name>A0A6V7W8Z1_MELEN</name>
<accession>A0A6V7W8Z1</accession>
<organism evidence="1 2">
    <name type="scientific">Meloidogyne enterolobii</name>
    <name type="common">Root-knot nematode worm</name>
    <name type="synonym">Meloidogyne mayaguensis</name>
    <dbReference type="NCBI Taxonomy" id="390850"/>
    <lineage>
        <taxon>Eukaryota</taxon>
        <taxon>Metazoa</taxon>
        <taxon>Ecdysozoa</taxon>
        <taxon>Nematoda</taxon>
        <taxon>Chromadorea</taxon>
        <taxon>Rhabditida</taxon>
        <taxon>Tylenchina</taxon>
        <taxon>Tylenchomorpha</taxon>
        <taxon>Tylenchoidea</taxon>
        <taxon>Meloidogynidae</taxon>
        <taxon>Meloidogyninae</taxon>
        <taxon>Meloidogyne</taxon>
    </lineage>
</organism>
<sequence length="81" mass="9052">METKQTFIPVTEIKKEKGSAIIADISDLNKNAHFLPAIGLSTARLAVENAVSEIKVYNKSSKKTNLSEMLGKRLTKMKRKF</sequence>
<reference evidence="1 2" key="1">
    <citation type="submission" date="2020-08" db="EMBL/GenBank/DDBJ databases">
        <authorList>
            <person name="Koutsovoulos G."/>
            <person name="Danchin GJ E."/>
        </authorList>
    </citation>
    <scope>NUCLEOTIDE SEQUENCE [LARGE SCALE GENOMIC DNA]</scope>
</reference>
<evidence type="ECO:0000313" key="1">
    <source>
        <dbReference type="EMBL" id="CAD2183420.1"/>
    </source>
</evidence>
<dbReference type="EMBL" id="CAJEWN010000467">
    <property type="protein sequence ID" value="CAD2183420.1"/>
    <property type="molecule type" value="Genomic_DNA"/>
</dbReference>
<dbReference type="AlphaFoldDB" id="A0A6V7W8Z1"/>
<gene>
    <name evidence="1" type="ORF">MENT_LOCUS35714</name>
</gene>